<comment type="caution">
    <text evidence="1">The sequence shown here is derived from an EMBL/GenBank/DDBJ whole genome shotgun (WGS) entry which is preliminary data.</text>
</comment>
<keyword evidence="2" id="KW-1185">Reference proteome</keyword>
<dbReference type="OrthoDB" id="4555700at2"/>
<accession>A0A7K0DZK4</accession>
<protein>
    <submittedName>
        <fullName evidence="1">Uncharacterized protein</fullName>
    </submittedName>
</protein>
<proteinExistence type="predicted"/>
<dbReference type="Proteomes" id="UP000431401">
    <property type="component" value="Unassembled WGS sequence"/>
</dbReference>
<name>A0A7K0DZK4_9NOCA</name>
<organism evidence="1 2">
    <name type="scientific">Nocardia aurantia</name>
    <dbReference type="NCBI Taxonomy" id="2585199"/>
    <lineage>
        <taxon>Bacteria</taxon>
        <taxon>Bacillati</taxon>
        <taxon>Actinomycetota</taxon>
        <taxon>Actinomycetes</taxon>
        <taxon>Mycobacteriales</taxon>
        <taxon>Nocardiaceae</taxon>
        <taxon>Nocardia</taxon>
    </lineage>
</organism>
<gene>
    <name evidence="1" type="ORF">NRB56_68520</name>
</gene>
<sequence>MTDAVRNVGGWMFDRVMAGWDVTVLISGAEDVRPLQILGANVLELERSLGSQGHGPMPHAIAVSGDLFEADARVRRGVLDALEHGTAEVLVWGDNCPVELDARIGSVQHRLSVAARAFKAQALTAAAISAPALGGTEVFRGGVPLTQLASVRDLVPIG</sequence>
<dbReference type="EMBL" id="WEGI01000018">
    <property type="protein sequence ID" value="MQY31243.1"/>
    <property type="molecule type" value="Genomic_DNA"/>
</dbReference>
<dbReference type="AlphaFoldDB" id="A0A7K0DZK4"/>
<evidence type="ECO:0000313" key="1">
    <source>
        <dbReference type="EMBL" id="MQY31243.1"/>
    </source>
</evidence>
<reference evidence="1 2" key="1">
    <citation type="submission" date="2019-10" db="EMBL/GenBank/DDBJ databases">
        <title>Nocardia macrotermitis sp. nov. and Nocardia aurantia sp. nov., isolated from the gut of fungus growing-termite Macrotermes natalensis.</title>
        <authorList>
            <person name="Benndorf R."/>
            <person name="Schwitalla J."/>
            <person name="Martin K."/>
            <person name="De Beer W."/>
            <person name="Kaster A.-K."/>
            <person name="Vollmers J."/>
            <person name="Poulsen M."/>
            <person name="Beemelmanns C."/>
        </authorList>
    </citation>
    <scope>NUCLEOTIDE SEQUENCE [LARGE SCALE GENOMIC DNA]</scope>
    <source>
        <strain evidence="1 2">RB56</strain>
    </source>
</reference>
<evidence type="ECO:0000313" key="2">
    <source>
        <dbReference type="Proteomes" id="UP000431401"/>
    </source>
</evidence>